<evidence type="ECO:0000313" key="5">
    <source>
        <dbReference type="Proteomes" id="UP000178501"/>
    </source>
</evidence>
<dbReference type="Pfam" id="PF13365">
    <property type="entry name" value="Trypsin_2"/>
    <property type="match status" value="1"/>
</dbReference>
<keyword evidence="2" id="KW-1133">Transmembrane helix</keyword>
<name>A0A1G1YGS6_9BACT</name>
<accession>A0A1G1YGS6</accession>
<evidence type="ECO:0000256" key="1">
    <source>
        <dbReference type="ARBA" id="ARBA00010541"/>
    </source>
</evidence>
<feature type="domain" description="PDZ" evidence="3">
    <location>
        <begin position="311"/>
        <end position="379"/>
    </location>
</feature>
<feature type="transmembrane region" description="Helical" evidence="2">
    <location>
        <begin position="20"/>
        <end position="43"/>
    </location>
</feature>
<reference evidence="4 5" key="1">
    <citation type="journal article" date="2016" name="Nat. Commun.">
        <title>Thousands of microbial genomes shed light on interconnected biogeochemical processes in an aquifer system.</title>
        <authorList>
            <person name="Anantharaman K."/>
            <person name="Brown C.T."/>
            <person name="Hug L.A."/>
            <person name="Sharon I."/>
            <person name="Castelle C.J."/>
            <person name="Probst A.J."/>
            <person name="Thomas B.C."/>
            <person name="Singh A."/>
            <person name="Wilkins M.J."/>
            <person name="Karaoz U."/>
            <person name="Brodie E.L."/>
            <person name="Williams K.H."/>
            <person name="Hubbard S.S."/>
            <person name="Banfield J.F."/>
        </authorList>
    </citation>
    <scope>NUCLEOTIDE SEQUENCE [LARGE SCALE GENOMIC DNA]</scope>
</reference>
<dbReference type="PANTHER" id="PTHR22939">
    <property type="entry name" value="SERINE PROTEASE FAMILY S1C HTRA-RELATED"/>
    <property type="match status" value="1"/>
</dbReference>
<evidence type="ECO:0000256" key="2">
    <source>
        <dbReference type="SAM" id="Phobius"/>
    </source>
</evidence>
<dbReference type="EMBL" id="MHIK01000028">
    <property type="protein sequence ID" value="OGY51461.1"/>
    <property type="molecule type" value="Genomic_DNA"/>
</dbReference>
<dbReference type="Gene3D" id="2.40.10.120">
    <property type="match status" value="1"/>
</dbReference>
<dbReference type="InterPro" id="IPR001478">
    <property type="entry name" value="PDZ"/>
</dbReference>
<dbReference type="PANTHER" id="PTHR22939:SF129">
    <property type="entry name" value="SERINE PROTEASE HTRA2, MITOCHONDRIAL"/>
    <property type="match status" value="1"/>
</dbReference>
<comment type="caution">
    <text evidence="4">The sequence shown here is derived from an EMBL/GenBank/DDBJ whole genome shotgun (WGS) entry which is preliminary data.</text>
</comment>
<dbReference type="InterPro" id="IPR036034">
    <property type="entry name" value="PDZ_sf"/>
</dbReference>
<proteinExistence type="inferred from homology"/>
<sequence length="386" mass="41460">MKLKLSKLFKKGDKPFISQVVILSAAFGFGAGLAGQILANAYLDPWKEIYVSQSLTADIQKIPELKRVKRFLGIEQDFEVSSAVSKTFPALAGIYYKKPAGGNVLNQIYSGQDLLNSGFVLTNDGWLLAFGKNLTDAKKDQLVAVVKNKVYPVENIIVDKATNVVFLKIAANNLAVITLGDSDESVSGQLHIALNGLGETMVSTIKSNVSLSAGNQTMSSERYNKQILLADNLSPDYSGGPLINLAGELIGLVKESFGSQALAAAVPVNQFRPAIQGVLKNNKPSRPFAGINYYDLSLTVGLEQSLSQGQDKGALIYQNPKAKTPAALADLKANDIIVSLDDEPLDKNSGLVDLIQQYSPGEEITLEILREGKTVKQKLTLSASAE</sequence>
<evidence type="ECO:0000313" key="4">
    <source>
        <dbReference type="EMBL" id="OGY51461.1"/>
    </source>
</evidence>
<dbReference type="Gene3D" id="2.30.42.10">
    <property type="match status" value="1"/>
</dbReference>
<keyword evidence="2" id="KW-0472">Membrane</keyword>
<dbReference type="InterPro" id="IPR009003">
    <property type="entry name" value="Peptidase_S1_PA"/>
</dbReference>
<dbReference type="Pfam" id="PF13180">
    <property type="entry name" value="PDZ_2"/>
    <property type="match status" value="1"/>
</dbReference>
<evidence type="ECO:0000259" key="3">
    <source>
        <dbReference type="Pfam" id="PF13180"/>
    </source>
</evidence>
<gene>
    <name evidence="4" type="ORF">A3J65_01195</name>
</gene>
<dbReference type="AlphaFoldDB" id="A0A1G1YGS6"/>
<dbReference type="SUPFAM" id="SSF50494">
    <property type="entry name" value="Trypsin-like serine proteases"/>
    <property type="match status" value="1"/>
</dbReference>
<comment type="similarity">
    <text evidence="1">Belongs to the peptidase S1C family.</text>
</comment>
<dbReference type="Proteomes" id="UP000178501">
    <property type="component" value="Unassembled WGS sequence"/>
</dbReference>
<protein>
    <recommendedName>
        <fullName evidence="3">PDZ domain-containing protein</fullName>
    </recommendedName>
</protein>
<dbReference type="SUPFAM" id="SSF50156">
    <property type="entry name" value="PDZ domain-like"/>
    <property type="match status" value="1"/>
</dbReference>
<keyword evidence="2" id="KW-0812">Transmembrane</keyword>
<organism evidence="4 5">
    <name type="scientific">Candidatus Buchananbacteria bacterium RIFCSPHIGHO2_02_FULL_45_11b</name>
    <dbReference type="NCBI Taxonomy" id="1797541"/>
    <lineage>
        <taxon>Bacteria</taxon>
        <taxon>Candidatus Buchananiibacteriota</taxon>
    </lineage>
</organism>